<dbReference type="SUPFAM" id="SSF50044">
    <property type="entry name" value="SH3-domain"/>
    <property type="match status" value="1"/>
</dbReference>
<comment type="caution">
    <text evidence="5">The sequence shown here is derived from an EMBL/GenBank/DDBJ whole genome shotgun (WGS) entry which is preliminary data.</text>
</comment>
<feature type="transmembrane region" description="Helical" evidence="3">
    <location>
        <begin position="40"/>
        <end position="59"/>
    </location>
</feature>
<name>A0AAD5SS74_9FUNG</name>
<evidence type="ECO:0000256" key="1">
    <source>
        <dbReference type="ARBA" id="ARBA00022443"/>
    </source>
</evidence>
<dbReference type="InterPro" id="IPR001452">
    <property type="entry name" value="SH3_domain"/>
</dbReference>
<dbReference type="InterPro" id="IPR036028">
    <property type="entry name" value="SH3-like_dom_sf"/>
</dbReference>
<dbReference type="AlphaFoldDB" id="A0AAD5SS74"/>
<evidence type="ECO:0000259" key="4">
    <source>
        <dbReference type="PROSITE" id="PS50002"/>
    </source>
</evidence>
<accession>A0AAD5SS74</accession>
<keyword evidence="6" id="KW-1185">Reference proteome</keyword>
<evidence type="ECO:0000256" key="2">
    <source>
        <dbReference type="PROSITE-ProRule" id="PRU00192"/>
    </source>
</evidence>
<keyword evidence="3" id="KW-0472">Membrane</keyword>
<gene>
    <name evidence="5" type="primary">SHO1</name>
    <name evidence="5" type="ORF">HK100_006617</name>
</gene>
<dbReference type="Pfam" id="PF00018">
    <property type="entry name" value="SH3_1"/>
    <property type="match status" value="1"/>
</dbReference>
<keyword evidence="3 5" id="KW-0812">Transmembrane</keyword>
<proteinExistence type="predicted"/>
<evidence type="ECO:0000313" key="6">
    <source>
        <dbReference type="Proteomes" id="UP001211907"/>
    </source>
</evidence>
<dbReference type="Proteomes" id="UP001211907">
    <property type="component" value="Unassembled WGS sequence"/>
</dbReference>
<evidence type="ECO:0000313" key="5">
    <source>
        <dbReference type="EMBL" id="KAJ3093427.1"/>
    </source>
</evidence>
<feature type="domain" description="SH3" evidence="4">
    <location>
        <begin position="149"/>
        <end position="227"/>
    </location>
</feature>
<keyword evidence="1 2" id="KW-0728">SH3 domain</keyword>
<keyword evidence="3" id="KW-1133">Transmembrane helix</keyword>
<feature type="transmembrane region" description="Helical" evidence="3">
    <location>
        <begin position="6"/>
        <end position="28"/>
    </location>
</feature>
<dbReference type="EMBL" id="JADGJH010003073">
    <property type="protein sequence ID" value="KAJ3093427.1"/>
    <property type="molecule type" value="Genomic_DNA"/>
</dbReference>
<protein>
    <submittedName>
        <fullName evidence="5">Transmembrane osmosensor</fullName>
    </submittedName>
</protein>
<evidence type="ECO:0000256" key="3">
    <source>
        <dbReference type="SAM" id="Phobius"/>
    </source>
</evidence>
<sequence>MHVLNESQIVAFVAIGFDFLVGISDNAVTGAKGNYKSGAFGCIAAGAIFQAVVFLYWIVAFGSTPTSLVGNALADAGGGDGAALSFSLPSVSLPKVSFPQRQQTQPPIYDKSAPPAPANSLNSPYAVPAGLAGTPPPPVPQANAEPAVVVVGQARALYAYAANAADPNEISFSKGQILEILDNKGKWWHARYQDPKLSFTMSLWGLLDNFMQRYRAYPPAMRQPLLTITAKYVSFGENPPKKLSADHINDINLWRRRAMHARLSNNYAVWSEKYANFIKGIVVEDSLRIISTAIPAERYKTWSIPETSFTLQIRVPTTTTSNDASGLAMLSNAAALTEEEENL</sequence>
<reference evidence="5" key="1">
    <citation type="submission" date="2020-05" db="EMBL/GenBank/DDBJ databases">
        <title>Phylogenomic resolution of chytrid fungi.</title>
        <authorList>
            <person name="Stajich J.E."/>
            <person name="Amses K."/>
            <person name="Simmons R."/>
            <person name="Seto K."/>
            <person name="Myers J."/>
            <person name="Bonds A."/>
            <person name="Quandt C.A."/>
            <person name="Barry K."/>
            <person name="Liu P."/>
            <person name="Grigoriev I."/>
            <person name="Longcore J.E."/>
            <person name="James T.Y."/>
        </authorList>
    </citation>
    <scope>NUCLEOTIDE SEQUENCE</scope>
    <source>
        <strain evidence="5">JEL0513</strain>
    </source>
</reference>
<organism evidence="5 6">
    <name type="scientific">Physocladia obscura</name>
    <dbReference type="NCBI Taxonomy" id="109957"/>
    <lineage>
        <taxon>Eukaryota</taxon>
        <taxon>Fungi</taxon>
        <taxon>Fungi incertae sedis</taxon>
        <taxon>Chytridiomycota</taxon>
        <taxon>Chytridiomycota incertae sedis</taxon>
        <taxon>Chytridiomycetes</taxon>
        <taxon>Chytridiales</taxon>
        <taxon>Chytriomycetaceae</taxon>
        <taxon>Physocladia</taxon>
    </lineage>
</organism>
<dbReference type="PROSITE" id="PS50002">
    <property type="entry name" value="SH3"/>
    <property type="match status" value="1"/>
</dbReference>
<dbReference type="Gene3D" id="2.30.30.40">
    <property type="entry name" value="SH3 Domains"/>
    <property type="match status" value="1"/>
</dbReference>